<dbReference type="GO" id="GO:0008999">
    <property type="term" value="F:protein-N-terminal-alanine acetyltransferase activity"/>
    <property type="evidence" value="ECO:0007669"/>
    <property type="project" value="TreeGrafter"/>
</dbReference>
<dbReference type="OrthoDB" id="41238at2759"/>
<dbReference type="AlphaFoldDB" id="A0A9Q8L929"/>
<dbReference type="Proteomes" id="UP000756132">
    <property type="component" value="Chromosome 2"/>
</dbReference>
<evidence type="ECO:0000313" key="2">
    <source>
        <dbReference type="EMBL" id="UJO13175.1"/>
    </source>
</evidence>
<dbReference type="RefSeq" id="XP_047757541.1">
    <property type="nucleotide sequence ID" value="XM_047902579.1"/>
</dbReference>
<dbReference type="PANTHER" id="PTHR43441">
    <property type="entry name" value="RIBOSOMAL-PROTEIN-SERINE ACETYLTRANSFERASE"/>
    <property type="match status" value="1"/>
</dbReference>
<dbReference type="InterPro" id="IPR051908">
    <property type="entry name" value="Ribosomal_N-acetyltransferase"/>
</dbReference>
<gene>
    <name evidence="2" type="ORF">CLAFUR5_03431</name>
</gene>
<sequence length="202" mass="22404">MPPSQEAVEDVPRIADLGPEVDTTLCAIPDNTFTLKGKLVTLERIDRSHMQSLSDNLQLQSNGYLFDYLPWTIPKGVDELWSTLSALGTEAGFVTYVVKAARSPLNAERTVEDSESKHSDVLGIISYLNINNQHRDIEVGGILFGPALQRTTAATEMHYLLLKNVLDPESQALAKGTSPPYRRVTWKCNALNKPSRRAAERL</sequence>
<dbReference type="GeneID" id="71983309"/>
<name>A0A9Q8L929_PASFU</name>
<evidence type="ECO:0000259" key="1">
    <source>
        <dbReference type="Pfam" id="PF13302"/>
    </source>
</evidence>
<dbReference type="SUPFAM" id="SSF55729">
    <property type="entry name" value="Acyl-CoA N-acyltransferases (Nat)"/>
    <property type="match status" value="1"/>
</dbReference>
<dbReference type="PANTHER" id="PTHR43441:SF2">
    <property type="entry name" value="FAMILY ACETYLTRANSFERASE, PUTATIVE (AFU_ORTHOLOGUE AFUA_7G00850)-RELATED"/>
    <property type="match status" value="1"/>
</dbReference>
<dbReference type="Gene3D" id="3.40.630.30">
    <property type="match status" value="1"/>
</dbReference>
<dbReference type="Pfam" id="PF13302">
    <property type="entry name" value="Acetyltransf_3"/>
    <property type="match status" value="1"/>
</dbReference>
<keyword evidence="3" id="KW-1185">Reference proteome</keyword>
<dbReference type="OMA" id="VTWKCNA"/>
<dbReference type="EMBL" id="CP090164">
    <property type="protein sequence ID" value="UJO13175.1"/>
    <property type="molecule type" value="Genomic_DNA"/>
</dbReference>
<dbReference type="GO" id="GO:1990189">
    <property type="term" value="F:protein N-terminal-serine acetyltransferase activity"/>
    <property type="evidence" value="ECO:0007669"/>
    <property type="project" value="TreeGrafter"/>
</dbReference>
<evidence type="ECO:0000313" key="3">
    <source>
        <dbReference type="Proteomes" id="UP000756132"/>
    </source>
</evidence>
<accession>A0A9Q8L929</accession>
<dbReference type="KEGG" id="ffu:CLAFUR5_03431"/>
<reference evidence="2" key="2">
    <citation type="journal article" date="2022" name="Microb. Genom.">
        <title>A chromosome-scale genome assembly of the tomato pathogen Cladosporium fulvum reveals a compartmentalized genome architecture and the presence of a dispensable chromosome.</title>
        <authorList>
            <person name="Zaccaron A.Z."/>
            <person name="Chen L.H."/>
            <person name="Samaras A."/>
            <person name="Stergiopoulos I."/>
        </authorList>
    </citation>
    <scope>NUCLEOTIDE SEQUENCE</scope>
    <source>
        <strain evidence="2">Race5_Kim</strain>
    </source>
</reference>
<dbReference type="InterPro" id="IPR016181">
    <property type="entry name" value="Acyl_CoA_acyltransferase"/>
</dbReference>
<protein>
    <recommendedName>
        <fullName evidence="1">N-acetyltransferase domain-containing protein</fullName>
    </recommendedName>
</protein>
<organism evidence="2 3">
    <name type="scientific">Passalora fulva</name>
    <name type="common">Tomato leaf mold</name>
    <name type="synonym">Cladosporium fulvum</name>
    <dbReference type="NCBI Taxonomy" id="5499"/>
    <lineage>
        <taxon>Eukaryota</taxon>
        <taxon>Fungi</taxon>
        <taxon>Dikarya</taxon>
        <taxon>Ascomycota</taxon>
        <taxon>Pezizomycotina</taxon>
        <taxon>Dothideomycetes</taxon>
        <taxon>Dothideomycetidae</taxon>
        <taxon>Mycosphaerellales</taxon>
        <taxon>Mycosphaerellaceae</taxon>
        <taxon>Fulvia</taxon>
    </lineage>
</organism>
<reference evidence="2" key="1">
    <citation type="submission" date="2021-12" db="EMBL/GenBank/DDBJ databases">
        <authorList>
            <person name="Zaccaron A."/>
            <person name="Stergiopoulos I."/>
        </authorList>
    </citation>
    <scope>NUCLEOTIDE SEQUENCE</scope>
    <source>
        <strain evidence="2">Race5_Kim</strain>
    </source>
</reference>
<feature type="domain" description="N-acetyltransferase" evidence="1">
    <location>
        <begin position="59"/>
        <end position="202"/>
    </location>
</feature>
<dbReference type="InterPro" id="IPR000182">
    <property type="entry name" value="GNAT_dom"/>
</dbReference>
<proteinExistence type="predicted"/>